<reference evidence="3" key="2">
    <citation type="submission" date="2017-02" db="UniProtKB">
        <authorList>
            <consortium name="WormBaseParasite"/>
        </authorList>
    </citation>
    <scope>IDENTIFICATION</scope>
</reference>
<keyword evidence="2" id="KW-1185">Reference proteome</keyword>
<dbReference type="InterPro" id="IPR012337">
    <property type="entry name" value="RNaseH-like_sf"/>
</dbReference>
<evidence type="ECO:0000259" key="1">
    <source>
        <dbReference type="Pfam" id="PF01612"/>
    </source>
</evidence>
<dbReference type="GO" id="GO:0006139">
    <property type="term" value="P:nucleobase-containing compound metabolic process"/>
    <property type="evidence" value="ECO:0007669"/>
    <property type="project" value="InterPro"/>
</dbReference>
<evidence type="ECO:0000313" key="2">
    <source>
        <dbReference type="Proteomes" id="UP000035642"/>
    </source>
</evidence>
<dbReference type="AlphaFoldDB" id="A0A0K0CW94"/>
<dbReference type="PANTHER" id="PTHR47765:SF2">
    <property type="entry name" value="EXONUCLEASE MUT-7 HOMOLOG"/>
    <property type="match status" value="1"/>
</dbReference>
<dbReference type="SUPFAM" id="SSF53098">
    <property type="entry name" value="Ribonuclease H-like"/>
    <property type="match status" value="1"/>
</dbReference>
<dbReference type="PANTHER" id="PTHR47765">
    <property type="entry name" value="3'-5' EXONUCLEASE DOMAIN-CONTAINING PROTEIN"/>
    <property type="match status" value="1"/>
</dbReference>
<dbReference type="InterPro" id="IPR002562">
    <property type="entry name" value="3'-5'_exonuclease_dom"/>
</dbReference>
<protein>
    <submittedName>
        <fullName evidence="3">3'-5' exonuclease domain-containing protein</fullName>
    </submittedName>
</protein>
<proteinExistence type="predicted"/>
<feature type="domain" description="3'-5' exonuclease" evidence="1">
    <location>
        <begin position="16"/>
        <end position="73"/>
    </location>
</feature>
<dbReference type="Proteomes" id="UP000035642">
    <property type="component" value="Unassembled WGS sequence"/>
</dbReference>
<dbReference type="Pfam" id="PF01612">
    <property type="entry name" value="DNA_pol_A_exo1"/>
    <property type="match status" value="1"/>
</dbReference>
<organism evidence="2 3">
    <name type="scientific">Angiostrongylus cantonensis</name>
    <name type="common">Rat lungworm</name>
    <dbReference type="NCBI Taxonomy" id="6313"/>
    <lineage>
        <taxon>Eukaryota</taxon>
        <taxon>Metazoa</taxon>
        <taxon>Ecdysozoa</taxon>
        <taxon>Nematoda</taxon>
        <taxon>Chromadorea</taxon>
        <taxon>Rhabditida</taxon>
        <taxon>Rhabditina</taxon>
        <taxon>Rhabditomorpha</taxon>
        <taxon>Strongyloidea</taxon>
        <taxon>Metastrongylidae</taxon>
        <taxon>Angiostrongylus</taxon>
    </lineage>
</organism>
<dbReference type="InterPro" id="IPR036397">
    <property type="entry name" value="RNaseH_sf"/>
</dbReference>
<sequence length="105" mass="12175">MDCGEADDMQSISDSDLTLHFKLSELSEKLLGVKLDKSEQCSNWALRPLRISQKRYAAMDAYIVTQLFSKLKTTAEWVVFFHIVVYRQFLIKLLEFIMDIHAIST</sequence>
<reference evidence="2" key="1">
    <citation type="submission" date="2012-09" db="EMBL/GenBank/DDBJ databases">
        <authorList>
            <person name="Martin A.A."/>
        </authorList>
    </citation>
    <scope>NUCLEOTIDE SEQUENCE</scope>
</reference>
<dbReference type="GO" id="GO:0003676">
    <property type="term" value="F:nucleic acid binding"/>
    <property type="evidence" value="ECO:0007669"/>
    <property type="project" value="InterPro"/>
</dbReference>
<name>A0A0K0CW94_ANGCA</name>
<dbReference type="InterPro" id="IPR052408">
    <property type="entry name" value="Exonuclease_MUT-7-like"/>
</dbReference>
<dbReference type="GO" id="GO:0008408">
    <property type="term" value="F:3'-5' exonuclease activity"/>
    <property type="evidence" value="ECO:0007669"/>
    <property type="project" value="InterPro"/>
</dbReference>
<dbReference type="WBParaSite" id="ACAC_0000168701-mRNA-1">
    <property type="protein sequence ID" value="ACAC_0000168701-mRNA-1"/>
    <property type="gene ID" value="ACAC_0000168701"/>
</dbReference>
<dbReference type="Gene3D" id="3.30.420.10">
    <property type="entry name" value="Ribonuclease H-like superfamily/Ribonuclease H"/>
    <property type="match status" value="1"/>
</dbReference>
<evidence type="ECO:0000313" key="3">
    <source>
        <dbReference type="WBParaSite" id="ACAC_0000168701-mRNA-1"/>
    </source>
</evidence>
<dbReference type="STRING" id="6313.A0A0K0CW94"/>
<accession>A0A0K0CW94</accession>